<organism evidence="2 3">
    <name type="scientific">Ahniella affigens</name>
    <dbReference type="NCBI Taxonomy" id="2021234"/>
    <lineage>
        <taxon>Bacteria</taxon>
        <taxon>Pseudomonadati</taxon>
        <taxon>Pseudomonadota</taxon>
        <taxon>Gammaproteobacteria</taxon>
        <taxon>Lysobacterales</taxon>
        <taxon>Rhodanobacteraceae</taxon>
        <taxon>Ahniella</taxon>
    </lineage>
</organism>
<dbReference type="OrthoDB" id="6059014at2"/>
<dbReference type="EMBL" id="CP027860">
    <property type="protein sequence ID" value="AVP98890.1"/>
    <property type="molecule type" value="Genomic_DNA"/>
</dbReference>
<proteinExistence type="predicted"/>
<name>A0A2P1PVN9_9GAMM</name>
<evidence type="ECO:0000256" key="1">
    <source>
        <dbReference type="SAM" id="Phobius"/>
    </source>
</evidence>
<keyword evidence="1" id="KW-0812">Transmembrane</keyword>
<evidence type="ECO:0000313" key="2">
    <source>
        <dbReference type="EMBL" id="AVP98890.1"/>
    </source>
</evidence>
<evidence type="ECO:0000313" key="3">
    <source>
        <dbReference type="Proteomes" id="UP000241074"/>
    </source>
</evidence>
<accession>A0A2P1PVN9</accession>
<sequence length="176" mass="19665">MSNNTVYLRVSFDVDQLSSALVWQATEGTDQRSAYHRVGRYAGALHFYQNDRFTVELLAFAPLGAVRTITVIGASIITIPHAEERRRSAPSPFDSKHAVVELLDWAKAEEVADPNLERTAFMTRTESPLVVEQLSGRWELSLVVTVLIEFQNDRSPTRRVFSFDPESEVGTGGDPP</sequence>
<reference evidence="2 3" key="1">
    <citation type="submission" date="2018-03" db="EMBL/GenBank/DDBJ databases">
        <title>Ahniella affigens gen. nov., sp. nov., a gammaproteobacterium isolated from sandy soil near a stream.</title>
        <authorList>
            <person name="Ko Y."/>
            <person name="Kim J.-H."/>
        </authorList>
    </citation>
    <scope>NUCLEOTIDE SEQUENCE [LARGE SCALE GENOMIC DNA]</scope>
    <source>
        <strain evidence="2 3">D13</strain>
    </source>
</reference>
<dbReference type="AlphaFoldDB" id="A0A2P1PVN9"/>
<feature type="transmembrane region" description="Helical" evidence="1">
    <location>
        <begin position="57"/>
        <end position="79"/>
    </location>
</feature>
<dbReference type="KEGG" id="xba:C7S18_17650"/>
<keyword evidence="1" id="KW-1133">Transmembrane helix</keyword>
<gene>
    <name evidence="2" type="ORF">C7S18_17650</name>
</gene>
<reference evidence="2 3" key="2">
    <citation type="submission" date="2018-03" db="EMBL/GenBank/DDBJ databases">
        <authorList>
            <person name="Keele B.F."/>
        </authorList>
    </citation>
    <scope>NUCLEOTIDE SEQUENCE [LARGE SCALE GENOMIC DNA]</scope>
    <source>
        <strain evidence="2 3">D13</strain>
    </source>
</reference>
<protein>
    <submittedName>
        <fullName evidence="2">Uncharacterized protein</fullName>
    </submittedName>
</protein>
<dbReference type="RefSeq" id="WP_106892809.1">
    <property type="nucleotide sequence ID" value="NZ_CP027860.1"/>
</dbReference>
<dbReference type="Proteomes" id="UP000241074">
    <property type="component" value="Chromosome"/>
</dbReference>
<keyword evidence="3" id="KW-1185">Reference proteome</keyword>
<keyword evidence="1" id="KW-0472">Membrane</keyword>